<dbReference type="PaxDb" id="2903-EOD14748"/>
<protein>
    <recommendedName>
        <fullName evidence="3">EF-hand domain-containing protein</fullName>
    </recommendedName>
</protein>
<dbReference type="STRING" id="2903.R1BX40"/>
<organism evidence="4 5">
    <name type="scientific">Emiliania huxleyi (strain CCMP1516)</name>
    <dbReference type="NCBI Taxonomy" id="280463"/>
    <lineage>
        <taxon>Eukaryota</taxon>
        <taxon>Haptista</taxon>
        <taxon>Haptophyta</taxon>
        <taxon>Prymnesiophyceae</taxon>
        <taxon>Isochrysidales</taxon>
        <taxon>Noelaerhabdaceae</taxon>
        <taxon>Emiliania</taxon>
    </lineage>
</organism>
<dbReference type="RefSeq" id="XP_005767177.1">
    <property type="nucleotide sequence ID" value="XM_005767120.1"/>
</dbReference>
<dbReference type="AlphaFoldDB" id="A0A0D3IU13"/>
<dbReference type="Pfam" id="PF13405">
    <property type="entry name" value="EF-hand_6"/>
    <property type="match status" value="1"/>
</dbReference>
<evidence type="ECO:0000313" key="5">
    <source>
        <dbReference type="Proteomes" id="UP000013827"/>
    </source>
</evidence>
<dbReference type="InterPro" id="IPR050230">
    <property type="entry name" value="CALM/Myosin/TropC-like"/>
</dbReference>
<dbReference type="FunFam" id="1.10.238.10:FF:000001">
    <property type="entry name" value="Calmodulin 1"/>
    <property type="match status" value="1"/>
</dbReference>
<dbReference type="Gene3D" id="1.10.238.10">
    <property type="entry name" value="EF-hand"/>
    <property type="match status" value="2"/>
</dbReference>
<feature type="domain" description="EF-hand" evidence="3">
    <location>
        <begin position="10"/>
        <end position="45"/>
    </location>
</feature>
<keyword evidence="2" id="KW-0106">Calcium</keyword>
<evidence type="ECO:0000256" key="2">
    <source>
        <dbReference type="ARBA" id="ARBA00022837"/>
    </source>
</evidence>
<sequence length="153" mass="17429">MKRQPTLAEEQAREAREAFDLFDLEKRGRIGYHELKVALRALGFDVRKADALRLVASHGAQGAVAEDEFLEIVAEYTSKRDPEAELLKAFELFDEDRTGRISLRNMRRICRELGEPLADEELQAMIDEFDGDGDGQISFVEFAAIMRSSDIYE</sequence>
<dbReference type="SMART" id="SM00054">
    <property type="entry name" value="EFh"/>
    <property type="match status" value="3"/>
</dbReference>
<dbReference type="CDD" id="cd00051">
    <property type="entry name" value="EFh"/>
    <property type="match status" value="1"/>
</dbReference>
<name>A0A0D3IU13_EMIH1</name>
<dbReference type="GO" id="GO:0005509">
    <property type="term" value="F:calcium ion binding"/>
    <property type="evidence" value="ECO:0007669"/>
    <property type="project" value="InterPro"/>
</dbReference>
<feature type="domain" description="EF-hand" evidence="3">
    <location>
        <begin position="117"/>
        <end position="152"/>
    </location>
</feature>
<dbReference type="PANTHER" id="PTHR23048">
    <property type="entry name" value="MYOSIN LIGHT CHAIN 1, 3"/>
    <property type="match status" value="1"/>
</dbReference>
<dbReference type="GO" id="GO:0016460">
    <property type="term" value="C:myosin II complex"/>
    <property type="evidence" value="ECO:0007669"/>
    <property type="project" value="TreeGrafter"/>
</dbReference>
<dbReference type="OMA" id="EFFMIMK"/>
<dbReference type="SUPFAM" id="SSF47473">
    <property type="entry name" value="EF-hand"/>
    <property type="match status" value="1"/>
</dbReference>
<dbReference type="InterPro" id="IPR011992">
    <property type="entry name" value="EF-hand-dom_pair"/>
</dbReference>
<dbReference type="InterPro" id="IPR002048">
    <property type="entry name" value="EF_hand_dom"/>
</dbReference>
<dbReference type="PROSITE" id="PS50222">
    <property type="entry name" value="EF_HAND_2"/>
    <property type="match status" value="3"/>
</dbReference>
<keyword evidence="1" id="KW-0677">Repeat</keyword>
<keyword evidence="5" id="KW-1185">Reference proteome</keyword>
<feature type="domain" description="EF-hand" evidence="3">
    <location>
        <begin position="81"/>
        <end position="116"/>
    </location>
</feature>
<evidence type="ECO:0000313" key="4">
    <source>
        <dbReference type="EnsemblProtists" id="EOD14748"/>
    </source>
</evidence>
<reference evidence="4" key="2">
    <citation type="submission" date="2024-10" db="UniProtKB">
        <authorList>
            <consortium name="EnsemblProtists"/>
        </authorList>
    </citation>
    <scope>IDENTIFICATION</scope>
</reference>
<dbReference type="KEGG" id="ehx:EMIHUDRAFT_432608"/>
<dbReference type="eggNOG" id="KOG0028">
    <property type="taxonomic scope" value="Eukaryota"/>
</dbReference>
<proteinExistence type="predicted"/>
<dbReference type="InterPro" id="IPR018247">
    <property type="entry name" value="EF_Hand_1_Ca_BS"/>
</dbReference>
<dbReference type="EnsemblProtists" id="EOD14748">
    <property type="protein sequence ID" value="EOD14748"/>
    <property type="gene ID" value="EMIHUDRAFT_432608"/>
</dbReference>
<evidence type="ECO:0000256" key="1">
    <source>
        <dbReference type="ARBA" id="ARBA00022737"/>
    </source>
</evidence>
<evidence type="ECO:0000259" key="3">
    <source>
        <dbReference type="PROSITE" id="PS50222"/>
    </source>
</evidence>
<dbReference type="Proteomes" id="UP000013827">
    <property type="component" value="Unassembled WGS sequence"/>
</dbReference>
<reference evidence="5" key="1">
    <citation type="journal article" date="2013" name="Nature">
        <title>Pan genome of the phytoplankton Emiliania underpins its global distribution.</title>
        <authorList>
            <person name="Read B.A."/>
            <person name="Kegel J."/>
            <person name="Klute M.J."/>
            <person name="Kuo A."/>
            <person name="Lefebvre S.C."/>
            <person name="Maumus F."/>
            <person name="Mayer C."/>
            <person name="Miller J."/>
            <person name="Monier A."/>
            <person name="Salamov A."/>
            <person name="Young J."/>
            <person name="Aguilar M."/>
            <person name="Claverie J.M."/>
            <person name="Frickenhaus S."/>
            <person name="Gonzalez K."/>
            <person name="Herman E.K."/>
            <person name="Lin Y.C."/>
            <person name="Napier J."/>
            <person name="Ogata H."/>
            <person name="Sarno A.F."/>
            <person name="Shmutz J."/>
            <person name="Schroeder D."/>
            <person name="de Vargas C."/>
            <person name="Verret F."/>
            <person name="von Dassow P."/>
            <person name="Valentin K."/>
            <person name="Van de Peer Y."/>
            <person name="Wheeler G."/>
            <person name="Dacks J.B."/>
            <person name="Delwiche C.F."/>
            <person name="Dyhrman S.T."/>
            <person name="Glockner G."/>
            <person name="John U."/>
            <person name="Richards T."/>
            <person name="Worden A.Z."/>
            <person name="Zhang X."/>
            <person name="Grigoriev I.V."/>
            <person name="Allen A.E."/>
            <person name="Bidle K."/>
            <person name="Borodovsky M."/>
            <person name="Bowler C."/>
            <person name="Brownlee C."/>
            <person name="Cock J.M."/>
            <person name="Elias M."/>
            <person name="Gladyshev V.N."/>
            <person name="Groth M."/>
            <person name="Guda C."/>
            <person name="Hadaegh A."/>
            <person name="Iglesias-Rodriguez M.D."/>
            <person name="Jenkins J."/>
            <person name="Jones B.M."/>
            <person name="Lawson T."/>
            <person name="Leese F."/>
            <person name="Lindquist E."/>
            <person name="Lobanov A."/>
            <person name="Lomsadze A."/>
            <person name="Malik S.B."/>
            <person name="Marsh M.E."/>
            <person name="Mackinder L."/>
            <person name="Mock T."/>
            <person name="Mueller-Roeber B."/>
            <person name="Pagarete A."/>
            <person name="Parker M."/>
            <person name="Probert I."/>
            <person name="Quesneville H."/>
            <person name="Raines C."/>
            <person name="Rensing S.A."/>
            <person name="Riano-Pachon D.M."/>
            <person name="Richier S."/>
            <person name="Rokitta S."/>
            <person name="Shiraiwa Y."/>
            <person name="Soanes D.M."/>
            <person name="van der Giezen M."/>
            <person name="Wahlund T.M."/>
            <person name="Williams B."/>
            <person name="Wilson W."/>
            <person name="Wolfe G."/>
            <person name="Wurch L.L."/>
        </authorList>
    </citation>
    <scope>NUCLEOTIDE SEQUENCE</scope>
</reference>
<dbReference type="PROSITE" id="PS00018">
    <property type="entry name" value="EF_HAND_1"/>
    <property type="match status" value="1"/>
</dbReference>
<dbReference type="Pfam" id="PF13499">
    <property type="entry name" value="EF-hand_7"/>
    <property type="match status" value="1"/>
</dbReference>
<dbReference type="PANTHER" id="PTHR23048:SF59">
    <property type="entry name" value="EF-HAND SUPERFAMILY PROTEIN"/>
    <property type="match status" value="1"/>
</dbReference>
<dbReference type="GeneID" id="17260952"/>
<accession>A0A0D3IU13</accession>
<dbReference type="HOGENOM" id="CLU_061288_18_1_1"/>